<reference evidence="1 2" key="1">
    <citation type="submission" date="2015-03" db="EMBL/GenBank/DDBJ databases">
        <authorList>
            <consortium name="Pathogen Informatics"/>
            <person name="Murphy D."/>
        </authorList>
    </citation>
    <scope>NUCLEOTIDE SEQUENCE [LARGE SCALE GENOMIC DNA]</scope>
    <source>
        <strain evidence="1 2">3400/83</strain>
    </source>
</reference>
<dbReference type="AlphaFoldDB" id="A0AAI8ZS93"/>
<dbReference type="Proteomes" id="UP000046784">
    <property type="component" value="Unassembled WGS sequence"/>
</dbReference>
<dbReference type="RefSeq" id="WP_050083323.1">
    <property type="nucleotide sequence ID" value="NZ_CABMMF010000017.1"/>
</dbReference>
<proteinExistence type="predicted"/>
<comment type="caution">
    <text evidence="1">The sequence shown here is derived from an EMBL/GenBank/DDBJ whole genome shotgun (WGS) entry which is preliminary data.</text>
</comment>
<organism evidence="1 2">
    <name type="scientific">Yersinia frederiksenii</name>
    <dbReference type="NCBI Taxonomy" id="29484"/>
    <lineage>
        <taxon>Bacteria</taxon>
        <taxon>Pseudomonadati</taxon>
        <taxon>Pseudomonadota</taxon>
        <taxon>Gammaproteobacteria</taxon>
        <taxon>Enterobacterales</taxon>
        <taxon>Yersiniaceae</taxon>
        <taxon>Yersinia</taxon>
    </lineage>
</organism>
<sequence>MKIMKIGTLFLLFFWQPVLAVVPIQLGEIEVKLDVTAQPRIEIEKPTGGWYHNIKLSHNPENIRLFQAEVPVRVKLRRQDGFKVSIKAPLILRQETKLAHSSQHLFSPAKISWGKDRANIKLLSATPEVFTVNNGTASLTSADYLLHISALAPSGQGTAGKYHGKLTLIFETNS</sequence>
<evidence type="ECO:0000313" key="1">
    <source>
        <dbReference type="EMBL" id="CFR05181.1"/>
    </source>
</evidence>
<dbReference type="Gene3D" id="2.60.40.2040">
    <property type="entry name" value="CFA/I fimbrial subunit E, pilin domain"/>
    <property type="match status" value="1"/>
</dbReference>
<evidence type="ECO:0000313" key="2">
    <source>
        <dbReference type="Proteomes" id="UP000046784"/>
    </source>
</evidence>
<name>A0AAI8ZS93_YERFR</name>
<protein>
    <submittedName>
        <fullName evidence="1">Alpha-related fimbriae minor subunit 2</fullName>
    </submittedName>
</protein>
<dbReference type="EMBL" id="CGCB01000017">
    <property type="protein sequence ID" value="CFR05181.1"/>
    <property type="molecule type" value="Genomic_DNA"/>
</dbReference>
<gene>
    <name evidence="1" type="ORF">ERS008524_02743</name>
</gene>
<accession>A0AAI8ZS93</accession>